<proteinExistence type="predicted"/>
<reference evidence="3" key="1">
    <citation type="submission" date="2014-03" db="EMBL/GenBank/DDBJ databases">
        <authorList>
            <person name="Urmite Genomes U."/>
        </authorList>
    </citation>
    <scope>NUCLEOTIDE SEQUENCE [LARGE SCALE GENOMIC DNA]</scope>
    <source>
        <strain evidence="3">HD-03</strain>
    </source>
</reference>
<name>A0A024P5T2_9BACI</name>
<evidence type="ECO:0000313" key="3">
    <source>
        <dbReference type="Proteomes" id="UP000028868"/>
    </source>
</evidence>
<dbReference type="EMBL" id="CCDI010000002">
    <property type="protein sequence ID" value="CDQ23677.1"/>
    <property type="molecule type" value="Genomic_DNA"/>
</dbReference>
<feature type="region of interest" description="Disordered" evidence="1">
    <location>
        <begin position="102"/>
        <end position="129"/>
    </location>
</feature>
<dbReference type="Proteomes" id="UP000028868">
    <property type="component" value="Unassembled WGS sequence"/>
</dbReference>
<evidence type="ECO:0000313" key="2">
    <source>
        <dbReference type="EMBL" id="CDQ23677.1"/>
    </source>
</evidence>
<comment type="caution">
    <text evidence="2">The sequence shown here is derived from an EMBL/GenBank/DDBJ whole genome shotgun (WGS) entry which is preliminary data.</text>
</comment>
<keyword evidence="3" id="KW-1185">Reference proteome</keyword>
<dbReference type="AlphaFoldDB" id="A0A024P5T2"/>
<dbReference type="InterPro" id="IPR024410">
    <property type="entry name" value="Phage_TAC_12"/>
</dbReference>
<accession>A0A024P5T2</accession>
<dbReference type="RefSeq" id="WP_035508008.1">
    <property type="nucleotide sequence ID" value="NZ_CCDH010000003.1"/>
</dbReference>
<organism evidence="2 3">
    <name type="scientific">Halobacillus karajensis</name>
    <dbReference type="NCBI Taxonomy" id="195088"/>
    <lineage>
        <taxon>Bacteria</taxon>
        <taxon>Bacillati</taxon>
        <taxon>Bacillota</taxon>
        <taxon>Bacilli</taxon>
        <taxon>Bacillales</taxon>
        <taxon>Bacillaceae</taxon>
        <taxon>Halobacillus</taxon>
    </lineage>
</organism>
<gene>
    <name evidence="2" type="ORF">BN983_01928</name>
</gene>
<evidence type="ECO:0000256" key="1">
    <source>
        <dbReference type="SAM" id="MobiDB-lite"/>
    </source>
</evidence>
<reference evidence="2 3" key="2">
    <citation type="submission" date="2014-05" db="EMBL/GenBank/DDBJ databases">
        <title>Draft genome sequence of Halobacillus karajensis HK-03.</title>
        <authorList>
            <person name="Khelaifia S."/>
            <person name="Croce O."/>
            <person name="Lagier J.C."/>
            <person name="Raoult D."/>
        </authorList>
    </citation>
    <scope>NUCLEOTIDE SEQUENCE [LARGE SCALE GENOMIC DNA]</scope>
    <source>
        <strain evidence="2 3">HD-03</strain>
    </source>
</reference>
<sequence length="129" mass="14442">MHINFNGRDIQLVFGLRTLTEIDRELGFEIEGASLGEGLEMLIPKLQTGNIVGLSKIIKAASSHDKKPPKTFDELEEVLDGIAESEGFEAFGEQVIEELGKRPMTRSLLPDDLKEDQENEEEKTNLEMV</sequence>
<protein>
    <submittedName>
        <fullName evidence="2">Phage protein</fullName>
    </submittedName>
</protein>
<dbReference type="Pfam" id="PF12363">
    <property type="entry name" value="Phage_TAC_12"/>
    <property type="match status" value="1"/>
</dbReference>